<gene>
    <name evidence="2" type="ordered locus">VIT_18s0001g03340</name>
</gene>
<dbReference type="InParanoid" id="D7TYH3"/>
<organism evidence="2 3">
    <name type="scientific">Vitis vinifera</name>
    <name type="common">Grape</name>
    <dbReference type="NCBI Taxonomy" id="29760"/>
    <lineage>
        <taxon>Eukaryota</taxon>
        <taxon>Viridiplantae</taxon>
        <taxon>Streptophyta</taxon>
        <taxon>Embryophyta</taxon>
        <taxon>Tracheophyta</taxon>
        <taxon>Spermatophyta</taxon>
        <taxon>Magnoliopsida</taxon>
        <taxon>eudicotyledons</taxon>
        <taxon>Gunneridae</taxon>
        <taxon>Pentapetalae</taxon>
        <taxon>rosids</taxon>
        <taxon>Vitales</taxon>
        <taxon>Vitaceae</taxon>
        <taxon>Viteae</taxon>
        <taxon>Vitis</taxon>
    </lineage>
</organism>
<dbReference type="AlphaFoldDB" id="D7TYH3"/>
<evidence type="ECO:0000313" key="2">
    <source>
        <dbReference type="EMBL" id="CBI35548.3"/>
    </source>
</evidence>
<dbReference type="Proteomes" id="UP000009183">
    <property type="component" value="Chromosome 18, unordered"/>
</dbReference>
<evidence type="ECO:0000313" key="3">
    <source>
        <dbReference type="Proteomes" id="UP000009183"/>
    </source>
</evidence>
<name>D7TYH3_VITVI</name>
<keyword evidence="3" id="KW-1185">Reference proteome</keyword>
<proteinExistence type="predicted"/>
<accession>D7TYH3</accession>
<dbReference type="PaxDb" id="29760-VIT_18s0001g03340.t01"/>
<keyword evidence="1" id="KW-0732">Signal</keyword>
<sequence length="77" mass="8780">MKLSSPSIWSWIWTLSLARRTKSKMMGTTKSDSHQQEQNLEGEMRVMLMKAQKVALVVSHRSHLPIQVQTSLQGAML</sequence>
<feature type="signal peptide" evidence="1">
    <location>
        <begin position="1"/>
        <end position="18"/>
    </location>
</feature>
<feature type="chain" id="PRO_5003106654" evidence="1">
    <location>
        <begin position="19"/>
        <end position="77"/>
    </location>
</feature>
<evidence type="ECO:0000256" key="1">
    <source>
        <dbReference type="SAM" id="SignalP"/>
    </source>
</evidence>
<reference evidence="3" key="1">
    <citation type="journal article" date="2007" name="Nature">
        <title>The grapevine genome sequence suggests ancestral hexaploidization in major angiosperm phyla.</title>
        <authorList>
            <consortium name="The French-Italian Public Consortium for Grapevine Genome Characterization."/>
            <person name="Jaillon O."/>
            <person name="Aury J.-M."/>
            <person name="Noel B."/>
            <person name="Policriti A."/>
            <person name="Clepet C."/>
            <person name="Casagrande A."/>
            <person name="Choisne N."/>
            <person name="Aubourg S."/>
            <person name="Vitulo N."/>
            <person name="Jubin C."/>
            <person name="Vezzi A."/>
            <person name="Legeai F."/>
            <person name="Hugueney P."/>
            <person name="Dasilva C."/>
            <person name="Horner D."/>
            <person name="Mica E."/>
            <person name="Jublot D."/>
            <person name="Poulain J."/>
            <person name="Bruyere C."/>
            <person name="Billault A."/>
            <person name="Segurens B."/>
            <person name="Gouyvenoux M."/>
            <person name="Ugarte E."/>
            <person name="Cattonaro F."/>
            <person name="Anthouard V."/>
            <person name="Vico V."/>
            <person name="Del Fabbro C."/>
            <person name="Alaux M."/>
            <person name="Di Gaspero G."/>
            <person name="Dumas V."/>
            <person name="Felice N."/>
            <person name="Paillard S."/>
            <person name="Juman I."/>
            <person name="Moroldo M."/>
            <person name="Scalabrin S."/>
            <person name="Canaguier A."/>
            <person name="Le Clainche I."/>
            <person name="Malacrida G."/>
            <person name="Durand E."/>
            <person name="Pesole G."/>
            <person name="Laucou V."/>
            <person name="Chatelet P."/>
            <person name="Merdinoglu D."/>
            <person name="Delledonne M."/>
            <person name="Pezzotti M."/>
            <person name="Lecharny A."/>
            <person name="Scarpelli C."/>
            <person name="Artiguenave F."/>
            <person name="Pe M.E."/>
            <person name="Valle G."/>
            <person name="Morgante M."/>
            <person name="Caboche M."/>
            <person name="Adam-Blondon A.-F."/>
            <person name="Weissenbach J."/>
            <person name="Quetier F."/>
            <person name="Wincker P."/>
        </authorList>
    </citation>
    <scope>NUCLEOTIDE SEQUENCE [LARGE SCALE GENOMIC DNA]</scope>
    <source>
        <strain evidence="3">cv. Pinot noir / PN40024</strain>
    </source>
</reference>
<dbReference type="EMBL" id="FN596267">
    <property type="protein sequence ID" value="CBI35548.3"/>
    <property type="molecule type" value="Genomic_DNA"/>
</dbReference>
<protein>
    <submittedName>
        <fullName evidence="2">Uncharacterized protein</fullName>
    </submittedName>
</protein>
<dbReference type="HOGENOM" id="CLU_2643081_0_0_1"/>